<dbReference type="SUPFAM" id="SSF51556">
    <property type="entry name" value="Metallo-dependent hydrolases"/>
    <property type="match status" value="1"/>
</dbReference>
<dbReference type="AlphaFoldDB" id="A0AAN6EUE6"/>
<gene>
    <name evidence="2" type="primary">scn1</name>
    <name evidence="2" type="ORF">HRR80_004805</name>
</gene>
<dbReference type="GO" id="GO:0016788">
    <property type="term" value="F:hydrolase activity, acting on ester bonds"/>
    <property type="evidence" value="ECO:0007669"/>
    <property type="project" value="InterPro"/>
</dbReference>
<feature type="region of interest" description="Disordered" evidence="1">
    <location>
        <begin position="242"/>
        <end position="271"/>
    </location>
</feature>
<feature type="region of interest" description="Disordered" evidence="1">
    <location>
        <begin position="167"/>
        <end position="193"/>
    </location>
</feature>
<proteinExistence type="predicted"/>
<dbReference type="InterPro" id="IPR032466">
    <property type="entry name" value="Metal_Hydrolase"/>
</dbReference>
<evidence type="ECO:0000256" key="1">
    <source>
        <dbReference type="SAM" id="MobiDB-lite"/>
    </source>
</evidence>
<organism evidence="2 3">
    <name type="scientific">Exophiala dermatitidis</name>
    <name type="common">Black yeast-like fungus</name>
    <name type="synonym">Wangiella dermatitidis</name>
    <dbReference type="NCBI Taxonomy" id="5970"/>
    <lineage>
        <taxon>Eukaryota</taxon>
        <taxon>Fungi</taxon>
        <taxon>Dikarya</taxon>
        <taxon>Ascomycota</taxon>
        <taxon>Pezizomycotina</taxon>
        <taxon>Eurotiomycetes</taxon>
        <taxon>Chaetothyriomycetidae</taxon>
        <taxon>Chaetothyriales</taxon>
        <taxon>Herpotrichiellaceae</taxon>
        <taxon>Exophiala</taxon>
    </lineage>
</organism>
<dbReference type="Proteomes" id="UP001161757">
    <property type="component" value="Unassembled WGS sequence"/>
</dbReference>
<reference evidence="2" key="1">
    <citation type="submission" date="2023-01" db="EMBL/GenBank/DDBJ databases">
        <title>Exophiala dermititidis isolated from Cystic Fibrosis Patient.</title>
        <authorList>
            <person name="Kurbessoian T."/>
            <person name="Crocker A."/>
            <person name="Murante D."/>
            <person name="Hogan D.A."/>
            <person name="Stajich J.E."/>
        </authorList>
    </citation>
    <scope>NUCLEOTIDE SEQUENCE</scope>
    <source>
        <strain evidence="2">Ex8</strain>
    </source>
</reference>
<comment type="caution">
    <text evidence="2">The sequence shown here is derived from an EMBL/GenBank/DDBJ whole genome shotgun (WGS) entry which is preliminary data.</text>
</comment>
<evidence type="ECO:0000313" key="2">
    <source>
        <dbReference type="EMBL" id="KAJ8991473.1"/>
    </source>
</evidence>
<sequence length="388" mass="43645">MTQTQNDTDAVWQIGVFDAHCHPTDVFSSVEDIAQMKARVLTVMATRSQDQDLVVEAAKKYPIKSREDLLEGSSTHVLPSFGWHPWFSHELYNDMDGENTSAPSATEHYRSVLVPAPDDDEEFVDSLPKPISLRQFIEQAESRLKAFPYSIVGEVGLDRSFRLPEAWKEEPSSQNGGSEEEFTPGRRGGRGLSPYRVNLDHQKVVLKAQLELAAKLQRPVSVHSVQAHGLVFDLMQRMWKGHEKPSKAQRRKQKASSSSGLAVEDGDSKASSLPYPPRICMHSYSGPPDALKQFFSPSVPADIYFSFSSLINFSNPSSEKVTNVIRAVPDDRILVESDFHSAGKKMDEVLMEIILKICEIKEWSLEEGAKRFKENWVKFVFGERQSTS</sequence>
<protein>
    <submittedName>
        <fullName evidence="2">Cut9-interacting protein scn1</fullName>
    </submittedName>
</protein>
<dbReference type="EMBL" id="JAJGCB010000008">
    <property type="protein sequence ID" value="KAJ8991473.1"/>
    <property type="molecule type" value="Genomic_DNA"/>
</dbReference>
<accession>A0AAN6EUE6</accession>
<evidence type="ECO:0000313" key="3">
    <source>
        <dbReference type="Proteomes" id="UP001161757"/>
    </source>
</evidence>
<dbReference type="Pfam" id="PF01026">
    <property type="entry name" value="TatD_DNase"/>
    <property type="match status" value="1"/>
</dbReference>
<dbReference type="InterPro" id="IPR001130">
    <property type="entry name" value="TatD-like"/>
</dbReference>
<dbReference type="PANTHER" id="PTHR47345">
    <property type="entry name" value="CUT9-INTERACTING PROTEIN SCN1"/>
    <property type="match status" value="1"/>
</dbReference>
<dbReference type="Gene3D" id="3.20.20.140">
    <property type="entry name" value="Metal-dependent hydrolases"/>
    <property type="match status" value="1"/>
</dbReference>
<dbReference type="PANTHER" id="PTHR47345:SF1">
    <property type="entry name" value="CUT9-INTERACTING PROTEIN SCN1"/>
    <property type="match status" value="1"/>
</dbReference>
<name>A0AAN6EUE6_EXODE</name>
<dbReference type="InterPro" id="IPR053044">
    <property type="entry name" value="Metallo-hydrolase/TatD-type"/>
</dbReference>